<keyword evidence="2" id="KW-1185">Reference proteome</keyword>
<accession>G5IAA5</accession>
<dbReference type="Pfam" id="PF14056">
    <property type="entry name" value="DUF4250"/>
    <property type="match status" value="1"/>
</dbReference>
<dbReference type="PATRIC" id="fig|742737.3.peg.446"/>
<reference evidence="1 2" key="1">
    <citation type="submission" date="2011-08" db="EMBL/GenBank/DDBJ databases">
        <title>The Genome Sequence of Clostridium hathewayi WAL-18680.</title>
        <authorList>
            <consortium name="The Broad Institute Genome Sequencing Platform"/>
            <person name="Earl A."/>
            <person name="Ward D."/>
            <person name="Feldgarden M."/>
            <person name="Gevers D."/>
            <person name="Finegold S.M."/>
            <person name="Summanen P.H."/>
            <person name="Molitoris D.R."/>
            <person name="Song M."/>
            <person name="Daigneault M."/>
            <person name="Allen-Vercoe E."/>
            <person name="Young S.K."/>
            <person name="Zeng Q."/>
            <person name="Gargeya S."/>
            <person name="Fitzgerald M."/>
            <person name="Haas B."/>
            <person name="Abouelleil A."/>
            <person name="Alvarado L."/>
            <person name="Arachchi H.M."/>
            <person name="Berlin A."/>
            <person name="Brown A."/>
            <person name="Chapman S.B."/>
            <person name="Chen Z."/>
            <person name="Dunbar C."/>
            <person name="Freedman E."/>
            <person name="Gearin G."/>
            <person name="Gellesch M."/>
            <person name="Goldberg J."/>
            <person name="Griggs A."/>
            <person name="Gujja S."/>
            <person name="Heiman D."/>
            <person name="Howarth C."/>
            <person name="Larson L."/>
            <person name="Lui A."/>
            <person name="MacDonald P.J.P."/>
            <person name="Montmayeur A."/>
            <person name="Murphy C."/>
            <person name="Neiman D."/>
            <person name="Pearson M."/>
            <person name="Priest M."/>
            <person name="Roberts A."/>
            <person name="Saif S."/>
            <person name="Shea T."/>
            <person name="Shenoy N."/>
            <person name="Sisk P."/>
            <person name="Stolte C."/>
            <person name="Sykes S."/>
            <person name="Wortman J."/>
            <person name="Nusbaum C."/>
            <person name="Birren B."/>
        </authorList>
    </citation>
    <scope>NUCLEOTIDE SEQUENCE [LARGE SCALE GENOMIC DNA]</scope>
    <source>
        <strain evidence="1 2">WAL-18680</strain>
    </source>
</reference>
<dbReference type="EMBL" id="ADLN01000001">
    <property type="protein sequence ID" value="EHI61994.1"/>
    <property type="molecule type" value="Genomic_DNA"/>
</dbReference>
<dbReference type="InterPro" id="IPR025346">
    <property type="entry name" value="DUF4250"/>
</dbReference>
<evidence type="ECO:0008006" key="3">
    <source>
        <dbReference type="Google" id="ProtNLM"/>
    </source>
</evidence>
<gene>
    <name evidence="1" type="ORF">HMPREF9473_00445</name>
</gene>
<dbReference type="AlphaFoldDB" id="G5IAA5"/>
<name>G5IAA5_9FIRM</name>
<sequence>MGTIPKDPVILLSYVNTQLRDFYPSLCEMCDALGLEKESIINTLKQIDYAYDEQKNQFL</sequence>
<protein>
    <recommendedName>
        <fullName evidence="3">DUF4250 domain-containing protein</fullName>
    </recommendedName>
</protein>
<organism evidence="1 2">
    <name type="scientific">Hungatella hathewayi WAL-18680</name>
    <dbReference type="NCBI Taxonomy" id="742737"/>
    <lineage>
        <taxon>Bacteria</taxon>
        <taxon>Bacillati</taxon>
        <taxon>Bacillota</taxon>
        <taxon>Clostridia</taxon>
        <taxon>Lachnospirales</taxon>
        <taxon>Lachnospiraceae</taxon>
        <taxon>Hungatella</taxon>
    </lineage>
</organism>
<evidence type="ECO:0000313" key="1">
    <source>
        <dbReference type="EMBL" id="EHI61994.1"/>
    </source>
</evidence>
<evidence type="ECO:0000313" key="2">
    <source>
        <dbReference type="Proteomes" id="UP000005384"/>
    </source>
</evidence>
<proteinExistence type="predicted"/>
<comment type="caution">
    <text evidence="1">The sequence shown here is derived from an EMBL/GenBank/DDBJ whole genome shotgun (WGS) entry which is preliminary data.</text>
</comment>
<dbReference type="HOGENOM" id="CLU_182788_0_1_9"/>
<dbReference type="Proteomes" id="UP000005384">
    <property type="component" value="Unassembled WGS sequence"/>
</dbReference>
<dbReference type="RefSeq" id="WP_006778427.1">
    <property type="nucleotide sequence ID" value="NZ_CP040506.1"/>
</dbReference>
<dbReference type="OrthoDB" id="6636823at2"/>